<keyword evidence="2" id="KW-0808">Transferase</keyword>
<dbReference type="GO" id="GO:0016301">
    <property type="term" value="F:kinase activity"/>
    <property type="evidence" value="ECO:0007669"/>
    <property type="project" value="UniProtKB-KW"/>
</dbReference>
<evidence type="ECO:0000259" key="1">
    <source>
        <dbReference type="Pfam" id="PF02518"/>
    </source>
</evidence>
<accession>A0A975F5K6</accession>
<dbReference type="Gene3D" id="3.30.565.10">
    <property type="entry name" value="Histidine kinase-like ATPase, C-terminal domain"/>
    <property type="match status" value="1"/>
</dbReference>
<evidence type="ECO:0000313" key="2">
    <source>
        <dbReference type="EMBL" id="QTQ15050.1"/>
    </source>
</evidence>
<dbReference type="AlphaFoldDB" id="A0A975F5K6"/>
<dbReference type="InterPro" id="IPR036890">
    <property type="entry name" value="HATPase_C_sf"/>
</dbReference>
<dbReference type="Proteomes" id="UP000671908">
    <property type="component" value="Chromosome"/>
</dbReference>
<organism evidence="2 3">
    <name type="scientific">Treponema parvum</name>
    <dbReference type="NCBI Taxonomy" id="138851"/>
    <lineage>
        <taxon>Bacteria</taxon>
        <taxon>Pseudomonadati</taxon>
        <taxon>Spirochaetota</taxon>
        <taxon>Spirochaetia</taxon>
        <taxon>Spirochaetales</taxon>
        <taxon>Treponemataceae</taxon>
        <taxon>Treponema</taxon>
    </lineage>
</organism>
<reference evidence="2 3" key="1">
    <citation type="journal article" date="2021" name="Microbiol. Resour. Announc.">
        <title>Complete Genome Sequences of Three Human Oral Treponema parvum Isolates.</title>
        <authorList>
            <person name="Zeng H."/>
            <person name="Watt R.M."/>
        </authorList>
    </citation>
    <scope>NUCLEOTIDE SEQUENCE [LARGE SCALE GENOMIC DNA]</scope>
    <source>
        <strain evidence="2 3">ATCC 700770</strain>
    </source>
</reference>
<dbReference type="EMBL" id="CP054142">
    <property type="protein sequence ID" value="QTQ15050.1"/>
    <property type="molecule type" value="Genomic_DNA"/>
</dbReference>
<name>A0A975F5K6_9SPIR</name>
<dbReference type="KEGG" id="tpav:HRQ91_11595"/>
<dbReference type="RefSeq" id="WP_210119676.1">
    <property type="nucleotide sequence ID" value="NZ_CP054142.1"/>
</dbReference>
<keyword evidence="3" id="KW-1185">Reference proteome</keyword>
<feature type="domain" description="Histidine kinase/HSP90-like ATPase" evidence="1">
    <location>
        <begin position="157"/>
        <end position="292"/>
    </location>
</feature>
<evidence type="ECO:0000313" key="3">
    <source>
        <dbReference type="Proteomes" id="UP000671908"/>
    </source>
</evidence>
<gene>
    <name evidence="2" type="ORF">HRQ91_11595</name>
</gene>
<keyword evidence="2" id="KW-0418">Kinase</keyword>
<dbReference type="Pfam" id="PF02518">
    <property type="entry name" value="HATPase_c"/>
    <property type="match status" value="1"/>
</dbReference>
<protein>
    <submittedName>
        <fullName evidence="2">Sensor histidine kinase</fullName>
    </submittedName>
</protein>
<proteinExistence type="predicted"/>
<dbReference type="InterPro" id="IPR003594">
    <property type="entry name" value="HATPase_dom"/>
</dbReference>
<sequence length="315" mass="36765">MTIVFPKNFGIESVDEFLKISEIIFSLKHKHEQDFELNLSKINSICLLGQLLIYKFISYTSENECFIKPRLTFNLNHELEKTLIQYGFYPIIKTYIVSPTNEGEILKAYKKLKYFERDNVLITPQRLLRSEIHLKSIFEEELFNRIFLFYQCNDKSRLVCTAISELLSNFWSHATDDSGTVMVAMGNKHYMEICFADNGCGIITNLQSSNEKYKKMSKEMILRQSLMQGVTSKANSNHLGMGLYLIDMIAKKNNGYFRVISEGYEYISGRNKEKVRKSGFWKGTIVYLRLELDKIVCIKDIKELLVVNKLPITWR</sequence>
<dbReference type="SUPFAM" id="SSF55874">
    <property type="entry name" value="ATPase domain of HSP90 chaperone/DNA topoisomerase II/histidine kinase"/>
    <property type="match status" value="1"/>
</dbReference>